<dbReference type="InterPro" id="IPR011576">
    <property type="entry name" value="Pyridox_Oxase_N"/>
</dbReference>
<comment type="function">
    <text evidence="5">Catalyzes the oxidation of either pyridoxine 5'-phosphate (PNP) or pyridoxamine 5'-phosphate (PMP) into pyridoxal 5'-phosphate (PLP).</text>
</comment>
<keyword evidence="5" id="KW-0664">Pyridoxine biosynthesis</keyword>
<dbReference type="PIRSF" id="PIRSF000190">
    <property type="entry name" value="Pyd_amn-ph_oxd"/>
    <property type="match status" value="1"/>
</dbReference>
<dbReference type="PROSITE" id="PS01064">
    <property type="entry name" value="PYRIDOX_OXIDASE"/>
    <property type="match status" value="1"/>
</dbReference>
<reference evidence="11" key="1">
    <citation type="submission" date="2016-02" db="EMBL/GenBank/DDBJ databases">
        <authorList>
            <person name="Shin S.-K."/>
            <person name="Yi H."/>
            <person name="Kim E."/>
        </authorList>
    </citation>
    <scope>NUCLEOTIDE SEQUENCE [LARGE SCALE GENOMIC DNA]</scope>
    <source>
        <strain evidence="11">LPB0003</strain>
    </source>
</reference>
<feature type="binding site" evidence="5 7">
    <location>
        <position position="107"/>
    </location>
    <ligand>
        <name>FMN</name>
        <dbReference type="ChEBI" id="CHEBI:58210"/>
    </ligand>
</feature>
<feature type="domain" description="Pyridoxamine 5'-phosphate oxidase N-terminal" evidence="8">
    <location>
        <begin position="41"/>
        <end position="153"/>
    </location>
</feature>
<evidence type="ECO:0000256" key="7">
    <source>
        <dbReference type="PIRSR" id="PIRSR000190-2"/>
    </source>
</evidence>
<feature type="binding site" evidence="5 7">
    <location>
        <position position="85"/>
    </location>
    <ligand>
        <name>FMN</name>
        <dbReference type="ChEBI" id="CHEBI:58210"/>
    </ligand>
</feature>
<keyword evidence="4 5" id="KW-0560">Oxidoreductase</keyword>
<comment type="caution">
    <text evidence="5">Lacks conserved residue(s) required for the propagation of feature annotation.</text>
</comment>
<accession>A0A1B8TQD5</accession>
<organism evidence="10 11">
    <name type="scientific">Polaribacter vadi</name>
    <dbReference type="NCBI Taxonomy" id="1774273"/>
    <lineage>
        <taxon>Bacteria</taxon>
        <taxon>Pseudomonadati</taxon>
        <taxon>Bacteroidota</taxon>
        <taxon>Flavobacteriia</taxon>
        <taxon>Flavobacteriales</taxon>
        <taxon>Flavobacteriaceae</taxon>
    </lineage>
</organism>
<feature type="binding site" evidence="5 6">
    <location>
        <begin position="193"/>
        <end position="195"/>
    </location>
    <ligand>
        <name>substrate</name>
    </ligand>
</feature>
<dbReference type="NCBIfam" id="TIGR00558">
    <property type="entry name" value="pdxH"/>
    <property type="match status" value="1"/>
</dbReference>
<feature type="binding site" evidence="5 7">
    <location>
        <begin position="78"/>
        <end position="79"/>
    </location>
    <ligand>
        <name>FMN</name>
        <dbReference type="ChEBI" id="CHEBI:58210"/>
    </ligand>
</feature>
<feature type="binding site" evidence="5 7">
    <location>
        <begin position="63"/>
        <end position="68"/>
    </location>
    <ligand>
        <name>FMN</name>
        <dbReference type="ChEBI" id="CHEBI:58210"/>
    </ligand>
</feature>
<evidence type="ECO:0000256" key="2">
    <source>
        <dbReference type="ARBA" id="ARBA00022630"/>
    </source>
</evidence>
<evidence type="ECO:0000256" key="4">
    <source>
        <dbReference type="ARBA" id="ARBA00023002"/>
    </source>
</evidence>
<dbReference type="Gene3D" id="2.30.110.10">
    <property type="entry name" value="Electron Transport, Fmn-binding Protein, Chain A"/>
    <property type="match status" value="1"/>
</dbReference>
<feature type="binding site" evidence="5 6">
    <location>
        <position position="68"/>
    </location>
    <ligand>
        <name>substrate</name>
    </ligand>
</feature>
<evidence type="ECO:0000256" key="1">
    <source>
        <dbReference type="ARBA" id="ARBA00007301"/>
    </source>
</evidence>
<name>A0A1B8TQD5_9FLAO</name>
<protein>
    <recommendedName>
        <fullName evidence="5">Pyridoxine/pyridoxamine 5'-phosphate oxidase</fullName>
        <ecNumber evidence="5">1.4.3.5</ecNumber>
    </recommendedName>
    <alternativeName>
        <fullName evidence="5">PNP/PMP oxidase</fullName>
        <shortName evidence="5">PNPOx</shortName>
    </alternativeName>
    <alternativeName>
        <fullName evidence="5">Pyridoxal 5'-phosphate synthase</fullName>
    </alternativeName>
</protein>
<evidence type="ECO:0000259" key="9">
    <source>
        <dbReference type="Pfam" id="PF10590"/>
    </source>
</evidence>
<evidence type="ECO:0000259" key="8">
    <source>
        <dbReference type="Pfam" id="PF01243"/>
    </source>
</evidence>
<evidence type="ECO:0000313" key="11">
    <source>
        <dbReference type="Proteomes" id="UP000092584"/>
    </source>
</evidence>
<dbReference type="InterPro" id="IPR019740">
    <property type="entry name" value="Pyridox_Oxase_CS"/>
</dbReference>
<comment type="pathway">
    <text evidence="5">Cofactor metabolism; pyridoxal 5'-phosphate salvage; pyridoxal 5'-phosphate from pyridoxamine 5'-phosphate: step 1/1.</text>
</comment>
<evidence type="ECO:0000256" key="6">
    <source>
        <dbReference type="PIRSR" id="PIRSR000190-1"/>
    </source>
</evidence>
<evidence type="ECO:0000313" key="10">
    <source>
        <dbReference type="EMBL" id="OBY61815.1"/>
    </source>
</evidence>
<dbReference type="SUPFAM" id="SSF50475">
    <property type="entry name" value="FMN-binding split barrel"/>
    <property type="match status" value="1"/>
</dbReference>
<dbReference type="OrthoDB" id="9780392at2"/>
<comment type="catalytic activity">
    <reaction evidence="5">
        <text>pyridoxamine 5'-phosphate + O2 + H2O = pyridoxal 5'-phosphate + H2O2 + NH4(+)</text>
        <dbReference type="Rhea" id="RHEA:15817"/>
        <dbReference type="ChEBI" id="CHEBI:15377"/>
        <dbReference type="ChEBI" id="CHEBI:15379"/>
        <dbReference type="ChEBI" id="CHEBI:16240"/>
        <dbReference type="ChEBI" id="CHEBI:28938"/>
        <dbReference type="ChEBI" id="CHEBI:58451"/>
        <dbReference type="ChEBI" id="CHEBI:597326"/>
        <dbReference type="EC" id="1.4.3.5"/>
    </reaction>
</comment>
<feature type="binding site" evidence="5 7">
    <location>
        <begin position="142"/>
        <end position="143"/>
    </location>
    <ligand>
        <name>FMN</name>
        <dbReference type="ChEBI" id="CHEBI:58210"/>
    </ligand>
</feature>
<evidence type="ECO:0000256" key="5">
    <source>
        <dbReference type="HAMAP-Rule" id="MF_01629"/>
    </source>
</evidence>
<feature type="binding site" evidence="5 7">
    <location>
        <position position="187"/>
    </location>
    <ligand>
        <name>FMN</name>
        <dbReference type="ChEBI" id="CHEBI:58210"/>
    </ligand>
</feature>
<sequence>MAKDLSNYRKSYEKEELLESNCPENPMELFQKWFINADNSEVVEETNAMTVATIGKDGFPKSRVVLLKKYTWEGFIFYTNYNSEKGKAIEDNNHICISFFWPALEQQIIIKGVAEKLAENLSDGYFESRPDGSKLGAWASEQSKVVSSREELDENLKTFEQKFDGKEIPRPKHWGGFLVKPVSLEFWQGRPNRMHDRIKYSLQEDFSWKLERLAP</sequence>
<dbReference type="InterPro" id="IPR012349">
    <property type="entry name" value="Split_barrel_FMN-bd"/>
</dbReference>
<keyword evidence="11" id="KW-1185">Reference proteome</keyword>
<feature type="binding site" evidence="6">
    <location>
        <begin position="9"/>
        <end position="12"/>
    </location>
    <ligand>
        <name>substrate</name>
    </ligand>
</feature>
<comment type="catalytic activity">
    <reaction evidence="5">
        <text>pyridoxine 5'-phosphate + O2 = pyridoxal 5'-phosphate + H2O2</text>
        <dbReference type="Rhea" id="RHEA:15149"/>
        <dbReference type="ChEBI" id="CHEBI:15379"/>
        <dbReference type="ChEBI" id="CHEBI:16240"/>
        <dbReference type="ChEBI" id="CHEBI:58589"/>
        <dbReference type="ChEBI" id="CHEBI:597326"/>
        <dbReference type="EC" id="1.4.3.5"/>
    </reaction>
</comment>
<dbReference type="Pfam" id="PF10590">
    <property type="entry name" value="PNP_phzG_C"/>
    <property type="match status" value="1"/>
</dbReference>
<keyword evidence="3 5" id="KW-0288">FMN</keyword>
<dbReference type="GO" id="GO:0010181">
    <property type="term" value="F:FMN binding"/>
    <property type="evidence" value="ECO:0007669"/>
    <property type="project" value="UniProtKB-UniRule"/>
</dbReference>
<feature type="binding site" evidence="5 6">
    <location>
        <position position="133"/>
    </location>
    <ligand>
        <name>substrate</name>
    </ligand>
</feature>
<dbReference type="InterPro" id="IPR019576">
    <property type="entry name" value="Pyridoxamine_oxidase_dimer_C"/>
</dbReference>
<dbReference type="Pfam" id="PF01243">
    <property type="entry name" value="PNPOx_N"/>
    <property type="match status" value="1"/>
</dbReference>
<dbReference type="EMBL" id="LSFM01000025">
    <property type="protein sequence ID" value="OBY61815.1"/>
    <property type="molecule type" value="Genomic_DNA"/>
</dbReference>
<comment type="cofactor">
    <cofactor evidence="5 7">
        <name>FMN</name>
        <dbReference type="ChEBI" id="CHEBI:58210"/>
    </cofactor>
    <text evidence="5 7">Binds 1 FMN per subunit.</text>
</comment>
<dbReference type="UniPathway" id="UPA01068">
    <property type="reaction ID" value="UER00304"/>
</dbReference>
<dbReference type="STRING" id="1774273.LPB03_15765"/>
<dbReference type="EC" id="1.4.3.5" evidence="5"/>
<keyword evidence="2 5" id="KW-0285">Flavoprotein</keyword>
<dbReference type="GO" id="GO:0008615">
    <property type="term" value="P:pyridoxine biosynthetic process"/>
    <property type="evidence" value="ECO:0007669"/>
    <property type="project" value="UniProtKB-UniRule"/>
</dbReference>
<dbReference type="PANTHER" id="PTHR10851">
    <property type="entry name" value="PYRIDOXINE-5-PHOSPHATE OXIDASE"/>
    <property type="match status" value="1"/>
</dbReference>
<dbReference type="AlphaFoldDB" id="A0A1B8TQD5"/>
<feature type="binding site" evidence="5 6">
    <location>
        <position position="125"/>
    </location>
    <ligand>
        <name>substrate</name>
    </ligand>
</feature>
<comment type="pathway">
    <text evidence="5">Cofactor metabolism; pyridoxal 5'-phosphate salvage; pyridoxal 5'-phosphate from pyridoxine 5'-phosphate: step 1/1.</text>
</comment>
<feature type="binding site" evidence="5 7">
    <location>
        <position position="197"/>
    </location>
    <ligand>
        <name>FMN</name>
        <dbReference type="ChEBI" id="CHEBI:58210"/>
    </ligand>
</feature>
<dbReference type="InterPro" id="IPR000659">
    <property type="entry name" value="Pyridox_Oxase"/>
</dbReference>
<evidence type="ECO:0000256" key="3">
    <source>
        <dbReference type="ARBA" id="ARBA00022643"/>
    </source>
</evidence>
<dbReference type="HAMAP" id="MF_01629">
    <property type="entry name" value="PdxH"/>
    <property type="match status" value="1"/>
</dbReference>
<dbReference type="Proteomes" id="UP000092584">
    <property type="component" value="Unassembled WGS sequence"/>
</dbReference>
<comment type="caution">
    <text evidence="10">The sequence shown here is derived from an EMBL/GenBank/DDBJ whole genome shotgun (WGS) entry which is preliminary data.</text>
</comment>
<dbReference type="GO" id="GO:0004733">
    <property type="term" value="F:pyridoxamine phosphate oxidase activity"/>
    <property type="evidence" value="ECO:0007669"/>
    <property type="project" value="UniProtKB-UniRule"/>
</dbReference>
<feature type="binding site" evidence="5 6">
    <location>
        <position position="129"/>
    </location>
    <ligand>
        <name>substrate</name>
    </ligand>
</feature>
<proteinExistence type="inferred from homology"/>
<dbReference type="RefSeq" id="WP_065320182.1">
    <property type="nucleotide sequence ID" value="NZ_CP017477.1"/>
</dbReference>
<comment type="subunit">
    <text evidence="5">Homodimer.</text>
</comment>
<comment type="similarity">
    <text evidence="1 5">Belongs to the pyridoxamine 5'-phosphate oxidase family.</text>
</comment>
<dbReference type="PANTHER" id="PTHR10851:SF0">
    <property type="entry name" value="PYRIDOXINE-5'-PHOSPHATE OXIDASE"/>
    <property type="match status" value="1"/>
</dbReference>
<feature type="domain" description="Pyridoxine 5'-phosphate oxidase dimerisation C-terminal" evidence="9">
    <location>
        <begin position="174"/>
        <end position="215"/>
    </location>
</feature>
<gene>
    <name evidence="5" type="primary">pdxH</name>
    <name evidence="10" type="ORF">LPB3_13530</name>
</gene>
<dbReference type="NCBIfam" id="NF004231">
    <property type="entry name" value="PRK05679.1"/>
    <property type="match status" value="1"/>
</dbReference>
<dbReference type="KEGG" id="pob:LPB03_15765"/>